<proteinExistence type="inferred from homology"/>
<dbReference type="AlphaFoldDB" id="A7NFV6"/>
<accession>A7NFV6</accession>
<dbReference type="InterPro" id="IPR015424">
    <property type="entry name" value="PyrdxlP-dep_Trfase"/>
</dbReference>
<dbReference type="GO" id="GO:0030170">
    <property type="term" value="F:pyridoxal phosphate binding"/>
    <property type="evidence" value="ECO:0007669"/>
    <property type="project" value="TreeGrafter"/>
</dbReference>
<evidence type="ECO:0000256" key="4">
    <source>
        <dbReference type="PIRSR" id="PIRSR000390-2"/>
    </source>
</evidence>
<comment type="similarity">
    <text evidence="2 5">Belongs to the DegT/DnrJ/EryC1 family.</text>
</comment>
<dbReference type="RefSeq" id="WP_011997742.1">
    <property type="nucleotide sequence ID" value="NC_009767.1"/>
</dbReference>
<evidence type="ECO:0000256" key="2">
    <source>
        <dbReference type="ARBA" id="ARBA00037999"/>
    </source>
</evidence>
<feature type="modified residue" description="N6-(pyridoxal phosphate)lysine" evidence="4">
    <location>
        <position position="188"/>
    </location>
</feature>
<keyword evidence="6" id="KW-0808">Transferase</keyword>
<dbReference type="EC" id="2.6.1.50" evidence="6"/>
<keyword evidence="6" id="KW-0032">Aminotransferase</keyword>
<name>A7NFV6_ROSCS</name>
<dbReference type="Proteomes" id="UP000000263">
    <property type="component" value="Chromosome"/>
</dbReference>
<dbReference type="STRING" id="383372.Rcas_0204"/>
<evidence type="ECO:0000313" key="6">
    <source>
        <dbReference type="EMBL" id="ABU56337.1"/>
    </source>
</evidence>
<dbReference type="CDD" id="cd00616">
    <property type="entry name" value="AHBA_syn"/>
    <property type="match status" value="1"/>
</dbReference>
<dbReference type="GO" id="GO:0047310">
    <property type="term" value="F:glutamine-scyllo-inositol transaminase activity"/>
    <property type="evidence" value="ECO:0007669"/>
    <property type="project" value="UniProtKB-EC"/>
</dbReference>
<dbReference type="GO" id="GO:0000271">
    <property type="term" value="P:polysaccharide biosynthetic process"/>
    <property type="evidence" value="ECO:0007669"/>
    <property type="project" value="TreeGrafter"/>
</dbReference>
<feature type="active site" description="Proton acceptor" evidence="3">
    <location>
        <position position="188"/>
    </location>
</feature>
<evidence type="ECO:0000256" key="3">
    <source>
        <dbReference type="PIRSR" id="PIRSR000390-1"/>
    </source>
</evidence>
<dbReference type="HOGENOM" id="CLU_033332_6_0_0"/>
<dbReference type="EMBL" id="CP000804">
    <property type="protein sequence ID" value="ABU56337.1"/>
    <property type="molecule type" value="Genomic_DNA"/>
</dbReference>
<dbReference type="eggNOG" id="COG0399">
    <property type="taxonomic scope" value="Bacteria"/>
</dbReference>
<dbReference type="Gene3D" id="3.90.1150.10">
    <property type="entry name" value="Aspartate Aminotransferase, domain 1"/>
    <property type="match status" value="1"/>
</dbReference>
<keyword evidence="1 4" id="KW-0663">Pyridoxal phosphate</keyword>
<dbReference type="InterPro" id="IPR015421">
    <property type="entry name" value="PyrdxlP-dep_Trfase_major"/>
</dbReference>
<evidence type="ECO:0000256" key="5">
    <source>
        <dbReference type="RuleBase" id="RU004508"/>
    </source>
</evidence>
<dbReference type="SUPFAM" id="SSF53383">
    <property type="entry name" value="PLP-dependent transferases"/>
    <property type="match status" value="1"/>
</dbReference>
<dbReference type="PIRSF" id="PIRSF000390">
    <property type="entry name" value="PLP_StrS"/>
    <property type="match status" value="1"/>
</dbReference>
<protein>
    <submittedName>
        <fullName evidence="6">Glutamine--scyllo-inositol transaminase</fullName>
        <ecNumber evidence="6">2.6.1.50</ecNumber>
    </submittedName>
</protein>
<dbReference type="PANTHER" id="PTHR30244">
    <property type="entry name" value="TRANSAMINASE"/>
    <property type="match status" value="1"/>
</dbReference>
<gene>
    <name evidence="6" type="ordered locus">Rcas_0204</name>
</gene>
<dbReference type="InterPro" id="IPR015422">
    <property type="entry name" value="PyrdxlP-dep_Trfase_small"/>
</dbReference>
<evidence type="ECO:0000256" key="1">
    <source>
        <dbReference type="ARBA" id="ARBA00022898"/>
    </source>
</evidence>
<reference evidence="6 7" key="1">
    <citation type="submission" date="2007-08" db="EMBL/GenBank/DDBJ databases">
        <title>Complete sequence of Roseiflexus castenholzii DSM 13941.</title>
        <authorList>
            <consortium name="US DOE Joint Genome Institute"/>
            <person name="Copeland A."/>
            <person name="Lucas S."/>
            <person name="Lapidus A."/>
            <person name="Barry K."/>
            <person name="Glavina del Rio T."/>
            <person name="Dalin E."/>
            <person name="Tice H."/>
            <person name="Pitluck S."/>
            <person name="Thompson L.S."/>
            <person name="Brettin T."/>
            <person name="Bruce D."/>
            <person name="Detter J.C."/>
            <person name="Han C."/>
            <person name="Tapia R."/>
            <person name="Schmutz J."/>
            <person name="Larimer F."/>
            <person name="Land M."/>
            <person name="Hauser L."/>
            <person name="Kyrpides N."/>
            <person name="Mikhailova N."/>
            <person name="Bryant D.A."/>
            <person name="Hanada S."/>
            <person name="Tsukatani Y."/>
            <person name="Richardson P."/>
        </authorList>
    </citation>
    <scope>NUCLEOTIDE SEQUENCE [LARGE SCALE GENOMIC DNA]</scope>
    <source>
        <strain evidence="7">DSM 13941 / HLO8</strain>
    </source>
</reference>
<sequence length="385" mass="42203">MPLNIPFGDLKRQHDAIRADLDIAIARVLDSGWYILGPSVSAFEEAFAAFCNARFCVGVANGTEALQLALTALGVGPGDEVITVANASVYQAITIVAVGARPVFVDVDERSHTMDPAALEAAITPHTRAIMPVHLYGRMADMDAIMMIADRYGIPVIEDCAQAHGATWRGRPAGSIGALGCFSFYPTKNLGAVGDGGAVTTNDAALAEKIRRLRQYGWERKYYTRDAGGLNSRLDELQAAILSVKLRHLPAWNARRRAIAAMYNDLLADAGLILPEAPPEGDHVFHLYVIRAAERDVVQARLREQGIGTDIHYPLPTHRQPVYAPFAPREGLPTTERLAREILSLPMFPELTDDEVHAVAETVREVVRTENREPRTENQEPRTKN</sequence>
<dbReference type="KEGG" id="rca:Rcas_0204"/>
<dbReference type="Pfam" id="PF01041">
    <property type="entry name" value="DegT_DnrJ_EryC1"/>
    <property type="match status" value="1"/>
</dbReference>
<dbReference type="FunFam" id="3.40.640.10:FF:000089">
    <property type="entry name" value="Aminotransferase, DegT/DnrJ/EryC1/StrS family"/>
    <property type="match status" value="1"/>
</dbReference>
<organism evidence="6 7">
    <name type="scientific">Roseiflexus castenholzii (strain DSM 13941 / HLO8)</name>
    <dbReference type="NCBI Taxonomy" id="383372"/>
    <lineage>
        <taxon>Bacteria</taxon>
        <taxon>Bacillati</taxon>
        <taxon>Chloroflexota</taxon>
        <taxon>Chloroflexia</taxon>
        <taxon>Chloroflexales</taxon>
        <taxon>Roseiflexineae</taxon>
        <taxon>Roseiflexaceae</taxon>
        <taxon>Roseiflexus</taxon>
    </lineage>
</organism>
<dbReference type="PANTHER" id="PTHR30244:SF36">
    <property type="entry name" value="3-OXO-GLUCOSE-6-PHOSPHATE:GLUTAMATE AMINOTRANSFERASE"/>
    <property type="match status" value="1"/>
</dbReference>
<keyword evidence="7" id="KW-1185">Reference proteome</keyword>
<evidence type="ECO:0000313" key="7">
    <source>
        <dbReference type="Proteomes" id="UP000000263"/>
    </source>
</evidence>
<dbReference type="Gene3D" id="3.40.640.10">
    <property type="entry name" value="Type I PLP-dependent aspartate aminotransferase-like (Major domain)"/>
    <property type="match status" value="1"/>
</dbReference>
<dbReference type="InterPro" id="IPR000653">
    <property type="entry name" value="DegT/StrS_aminotransferase"/>
</dbReference>
<dbReference type="OrthoDB" id="9810913at2"/>